<feature type="region of interest" description="Disordered" evidence="5">
    <location>
        <begin position="398"/>
        <end position="651"/>
    </location>
</feature>
<dbReference type="AlphaFoldDB" id="A0A6P4ZRA8"/>
<feature type="compositionally biased region" description="Basic and acidic residues" evidence="5">
    <location>
        <begin position="542"/>
        <end position="578"/>
    </location>
</feature>
<keyword evidence="7" id="KW-1185">Reference proteome</keyword>
<evidence type="ECO:0000256" key="2">
    <source>
        <dbReference type="ARBA" id="ARBA00022833"/>
    </source>
</evidence>
<feature type="region of interest" description="Disordered" evidence="5">
    <location>
        <begin position="1"/>
        <end position="22"/>
    </location>
</feature>
<keyword evidence="3 4" id="KW-0440">LIM domain</keyword>
<feature type="compositionally biased region" description="Low complexity" evidence="5">
    <location>
        <begin position="601"/>
        <end position="611"/>
    </location>
</feature>
<feature type="compositionally biased region" description="Basic and acidic residues" evidence="5">
    <location>
        <begin position="232"/>
        <end position="247"/>
    </location>
</feature>
<dbReference type="Proteomes" id="UP000515135">
    <property type="component" value="Unplaced"/>
</dbReference>
<evidence type="ECO:0000256" key="5">
    <source>
        <dbReference type="SAM" id="MobiDB-lite"/>
    </source>
</evidence>
<keyword evidence="2 4" id="KW-0862">Zinc</keyword>
<accession>A0A6P4ZRA8</accession>
<feature type="compositionally biased region" description="Polar residues" evidence="5">
    <location>
        <begin position="441"/>
        <end position="466"/>
    </location>
</feature>
<dbReference type="CDD" id="cd09358">
    <property type="entry name" value="LIM_Mical_like"/>
    <property type="match status" value="2"/>
</dbReference>
<feature type="region of interest" description="Disordered" evidence="5">
    <location>
        <begin position="35"/>
        <end position="84"/>
    </location>
</feature>
<feature type="region of interest" description="Disordered" evidence="5">
    <location>
        <begin position="845"/>
        <end position="1018"/>
    </location>
</feature>
<gene>
    <name evidence="8" type="primary">LOC109475815</name>
</gene>
<name>A0A6P4ZRA8_BRABE</name>
<dbReference type="InterPro" id="IPR001781">
    <property type="entry name" value="Znf_LIM"/>
</dbReference>
<dbReference type="SMART" id="SM00132">
    <property type="entry name" value="LIM"/>
    <property type="match status" value="2"/>
</dbReference>
<feature type="compositionally biased region" description="Basic and acidic residues" evidence="5">
    <location>
        <begin position="857"/>
        <end position="873"/>
    </location>
</feature>
<dbReference type="PROSITE" id="PS50023">
    <property type="entry name" value="LIM_DOMAIN_2"/>
    <property type="match status" value="2"/>
</dbReference>
<dbReference type="GeneID" id="109475815"/>
<keyword evidence="1 4" id="KW-0479">Metal-binding</keyword>
<feature type="region of interest" description="Disordered" evidence="5">
    <location>
        <begin position="666"/>
        <end position="763"/>
    </location>
</feature>
<feature type="compositionally biased region" description="Basic and acidic residues" evidence="5">
    <location>
        <begin position="483"/>
        <end position="497"/>
    </location>
</feature>
<dbReference type="SUPFAM" id="SSF57716">
    <property type="entry name" value="Glucocorticoid receptor-like (DNA-binding domain)"/>
    <property type="match status" value="4"/>
</dbReference>
<dbReference type="OrthoDB" id="6129702at2759"/>
<feature type="region of interest" description="Disordered" evidence="5">
    <location>
        <begin position="218"/>
        <end position="334"/>
    </location>
</feature>
<dbReference type="RefSeq" id="XP_019632156.1">
    <property type="nucleotide sequence ID" value="XM_019776597.1"/>
</dbReference>
<feature type="compositionally biased region" description="Basic and acidic residues" evidence="5">
    <location>
        <begin position="319"/>
        <end position="331"/>
    </location>
</feature>
<dbReference type="FunFam" id="2.10.110.10:FF:000002">
    <property type="entry name" value="LIM domain and actin-binding 1"/>
    <property type="match status" value="2"/>
</dbReference>
<evidence type="ECO:0000313" key="8">
    <source>
        <dbReference type="RefSeq" id="XP_019632156.1"/>
    </source>
</evidence>
<dbReference type="Gene3D" id="2.10.110.10">
    <property type="entry name" value="Cysteine Rich Protein"/>
    <property type="match status" value="2"/>
</dbReference>
<feature type="domain" description="LIM zinc-binding" evidence="6">
    <location>
        <begin position="771"/>
        <end position="831"/>
    </location>
</feature>
<evidence type="ECO:0000256" key="1">
    <source>
        <dbReference type="ARBA" id="ARBA00022723"/>
    </source>
</evidence>
<feature type="compositionally biased region" description="Acidic residues" evidence="5">
    <location>
        <begin position="885"/>
        <end position="903"/>
    </location>
</feature>
<feature type="region of interest" description="Disordered" evidence="5">
    <location>
        <begin position="351"/>
        <end position="379"/>
    </location>
</feature>
<dbReference type="PANTHER" id="PTHR24206">
    <property type="entry name" value="OS06G0237300 PROTEIN"/>
    <property type="match status" value="1"/>
</dbReference>
<feature type="compositionally biased region" description="Low complexity" evidence="5">
    <location>
        <begin position="38"/>
        <end position="54"/>
    </location>
</feature>
<protein>
    <submittedName>
        <fullName evidence="8">LIM domain and actin-binding protein 1-like isoform X11</fullName>
    </submittedName>
</protein>
<dbReference type="Pfam" id="PF00412">
    <property type="entry name" value="LIM"/>
    <property type="match status" value="2"/>
</dbReference>
<feature type="domain" description="LIM zinc-binding" evidence="6">
    <location>
        <begin position="139"/>
        <end position="199"/>
    </location>
</feature>
<organism evidence="7 8">
    <name type="scientific">Branchiostoma belcheri</name>
    <name type="common">Amphioxus</name>
    <dbReference type="NCBI Taxonomy" id="7741"/>
    <lineage>
        <taxon>Eukaryota</taxon>
        <taxon>Metazoa</taxon>
        <taxon>Chordata</taxon>
        <taxon>Cephalochordata</taxon>
        <taxon>Leptocardii</taxon>
        <taxon>Amphioxiformes</taxon>
        <taxon>Branchiostomatidae</taxon>
        <taxon>Branchiostoma</taxon>
    </lineage>
</organism>
<dbReference type="PROSITE" id="PS00478">
    <property type="entry name" value="LIM_DOMAIN_1"/>
    <property type="match status" value="2"/>
</dbReference>
<dbReference type="GO" id="GO:0046872">
    <property type="term" value="F:metal ion binding"/>
    <property type="evidence" value="ECO:0007669"/>
    <property type="project" value="UniProtKB-KW"/>
</dbReference>
<evidence type="ECO:0000313" key="7">
    <source>
        <dbReference type="Proteomes" id="UP000515135"/>
    </source>
</evidence>
<proteinExistence type="predicted"/>
<evidence type="ECO:0000256" key="3">
    <source>
        <dbReference type="ARBA" id="ARBA00023038"/>
    </source>
</evidence>
<sequence length="1039" mass="115574">MGDTEVLADVTNTDVAMNGDNEVFEDSKVFTQKTSITLKKSNASSSSARSGSLSGDEDKKGMKRVSRSSRTSSSSYEKKKREPARLAPSAFAKFQQADAMSSSAPAKKINIKLSRSVRDRASETDTTMSTVKQIQDSSDKCKTCGKRVYPVEKLVADKNVYHNTCFKCAECNRTLRVGTYASIDGAIYCKPHFQQLFKLKGNYDEGFGKERAVKKWSAAQGDIPPDGLLKTEAQEPAKKQRRGRDGDAVVTPDSGVDVESPSSQKNSRKSSRSKSFSDDEEEEEGRKGSTSKPSEIPQQLLSVKERMAMYQSEISSTGEARKSTSGDDRKTVAMGTLADLRKRWESGDLLTYQEKESTSGTTTGDEMEDTVVKSTSHSHRAIIRQEETIVAQEIKAARSKFESFNDDNNQKPRRMKTSSSDHDMNGVVNNGRSSPYRDEQFGQSNYESGRRSSTGDVEVVKSTTPTADDRELVKAGTASNLKKRWESGDLQDYRERSGSSSSSSSESTHDAEEEPVIIVASRSAEETKSAAPKLQPTQKEVPQPERREMRKSESLKKRYEEKLEKKEAKDEEREEAPRRALNRAPSFSRTMAAKFEKGAVRSRSSSSSSSSQEQDPDAEIVRATSHHHKEKPDKADTPDNQGSSDVDEEVVNLGLSARLRSMFEKGDVHNVEAPARKSPVAIPRSTSTPDISKAGRRDSTSSSSSEEGEAHAVKTSFSDDEVEHRKADIKGPSAKSLRAMFETNKTEDSGPTTLPKAKPKSISLFKTPPMEKCRACGKTVYAMEKIATDHDTFHKSCFKCDYCKKVLSLGTFAGIHDKLYCKPHFKQLFQAKGNYDEGFGHLQRKSKWAPKSDGPAEDTHERRQIEEAEEVKRPVPTRRPRSADLEDFDDKPPVEDDQDDEEFEVRRPVPAKRQSLPKSVSSSEDEEEKEAVARRSRSSSSSSDEGPKRRSHSASSGEGSKHRSHSASSGEGRQGRSHSASSEERRTKRRSGSSSSMDEEERRQRELSLKMGSAEEEIKRARLYRQKLLREDSQDEEDC</sequence>
<reference evidence="8" key="1">
    <citation type="submission" date="2025-08" db="UniProtKB">
        <authorList>
            <consortium name="RefSeq"/>
        </authorList>
    </citation>
    <scope>IDENTIFICATION</scope>
    <source>
        <tissue evidence="8">Gonad</tissue>
    </source>
</reference>
<evidence type="ECO:0000256" key="4">
    <source>
        <dbReference type="PROSITE-ProRule" id="PRU00125"/>
    </source>
</evidence>
<evidence type="ECO:0000259" key="6">
    <source>
        <dbReference type="PROSITE" id="PS50023"/>
    </source>
</evidence>